<accession>G5AIL2</accession>
<reference evidence="4 5" key="1">
    <citation type="journal article" date="2006" name="Science">
        <title>Phytophthora genome sequences uncover evolutionary origins and mechanisms of pathogenesis.</title>
        <authorList>
            <person name="Tyler B.M."/>
            <person name="Tripathy S."/>
            <person name="Zhang X."/>
            <person name="Dehal P."/>
            <person name="Jiang R.H."/>
            <person name="Aerts A."/>
            <person name="Arredondo F.D."/>
            <person name="Baxter L."/>
            <person name="Bensasson D."/>
            <person name="Beynon J.L."/>
            <person name="Chapman J."/>
            <person name="Damasceno C.M."/>
            <person name="Dorrance A.E."/>
            <person name="Dou D."/>
            <person name="Dickerman A.W."/>
            <person name="Dubchak I.L."/>
            <person name="Garbelotto M."/>
            <person name="Gijzen M."/>
            <person name="Gordon S.G."/>
            <person name="Govers F."/>
            <person name="Grunwald N.J."/>
            <person name="Huang W."/>
            <person name="Ivors K.L."/>
            <person name="Jones R.W."/>
            <person name="Kamoun S."/>
            <person name="Krampis K."/>
            <person name="Lamour K.H."/>
            <person name="Lee M.K."/>
            <person name="McDonald W.H."/>
            <person name="Medina M."/>
            <person name="Meijer H.J."/>
            <person name="Nordberg E.K."/>
            <person name="Maclean D.J."/>
            <person name="Ospina-Giraldo M.D."/>
            <person name="Morris P.F."/>
            <person name="Phuntumart V."/>
            <person name="Putnam N.H."/>
            <person name="Rash S."/>
            <person name="Rose J.K."/>
            <person name="Sakihama Y."/>
            <person name="Salamov A.A."/>
            <person name="Savidor A."/>
            <person name="Scheuring C.F."/>
            <person name="Smith B.M."/>
            <person name="Sobral B.W."/>
            <person name="Terry A."/>
            <person name="Torto-Alalibo T.A."/>
            <person name="Win J."/>
            <person name="Xu Z."/>
            <person name="Zhang H."/>
            <person name="Grigoriev I.V."/>
            <person name="Rokhsar D.S."/>
            <person name="Boore J.L."/>
        </authorList>
    </citation>
    <scope>NUCLEOTIDE SEQUENCE [LARGE SCALE GENOMIC DNA]</scope>
    <source>
        <strain evidence="4 5">P6497</strain>
    </source>
</reference>
<keyword evidence="1" id="KW-0863">Zinc-finger</keyword>
<gene>
    <name evidence="4" type="ORF">PHYSODRAFT_536035</name>
</gene>
<evidence type="ECO:0000256" key="1">
    <source>
        <dbReference type="PROSITE-ProRule" id="PRU00325"/>
    </source>
</evidence>
<dbReference type="Proteomes" id="UP000002640">
    <property type="component" value="Unassembled WGS sequence"/>
</dbReference>
<dbReference type="STRING" id="1094619.G5AIL2"/>
<dbReference type="Pfam" id="PF04434">
    <property type="entry name" value="SWIM"/>
    <property type="match status" value="1"/>
</dbReference>
<evidence type="ECO:0000259" key="3">
    <source>
        <dbReference type="PROSITE" id="PS50966"/>
    </source>
</evidence>
<feature type="compositionally biased region" description="Low complexity" evidence="2">
    <location>
        <begin position="185"/>
        <end position="201"/>
    </location>
</feature>
<dbReference type="InterPro" id="IPR007527">
    <property type="entry name" value="Znf_SWIM"/>
</dbReference>
<dbReference type="EMBL" id="JH159177">
    <property type="protein sequence ID" value="EGZ04622.1"/>
    <property type="molecule type" value="Genomic_DNA"/>
</dbReference>
<dbReference type="GeneID" id="20662206"/>
<feature type="domain" description="SWIM-type" evidence="3">
    <location>
        <begin position="93"/>
        <end position="131"/>
    </location>
</feature>
<keyword evidence="1" id="KW-0479">Metal-binding</keyword>
<feature type="region of interest" description="Disordered" evidence="2">
    <location>
        <begin position="167"/>
        <end position="201"/>
    </location>
</feature>
<evidence type="ECO:0000256" key="2">
    <source>
        <dbReference type="SAM" id="MobiDB-lite"/>
    </source>
</evidence>
<organism evidence="4 5">
    <name type="scientific">Phytophthora sojae (strain P6497)</name>
    <name type="common">Soybean stem and root rot agent</name>
    <name type="synonym">Phytophthora megasperma f. sp. glycines</name>
    <dbReference type="NCBI Taxonomy" id="1094619"/>
    <lineage>
        <taxon>Eukaryota</taxon>
        <taxon>Sar</taxon>
        <taxon>Stramenopiles</taxon>
        <taxon>Oomycota</taxon>
        <taxon>Peronosporomycetes</taxon>
        <taxon>Peronosporales</taxon>
        <taxon>Peronosporaceae</taxon>
        <taxon>Phytophthora</taxon>
    </lineage>
</organism>
<proteinExistence type="predicted"/>
<evidence type="ECO:0000313" key="5">
    <source>
        <dbReference type="Proteomes" id="UP000002640"/>
    </source>
</evidence>
<dbReference type="AlphaFoldDB" id="G5AIL2"/>
<sequence length="201" mass="22087">MVPMYEGRTDGMTGRAIADFLLGKSISTGLSELVSDKRQLAANWLVKSPGTDLVSELASARHKLTIASDKCKVTPCMEGAYNVLYLGPVVQPVTIYPWRLLDLPAKECTCGNWQDMVFPCVHAIPAAAKDDQRLESLYDAERMSIQHFKDSYTAAFRPWPTNVRLNKDTAANPVGTTRAGQAWPQAETKAQEQAQKTKGGN</sequence>
<dbReference type="KEGG" id="psoj:PHYSODRAFT_536035"/>
<keyword evidence="5" id="KW-1185">Reference proteome</keyword>
<keyword evidence="1" id="KW-0862">Zinc</keyword>
<protein>
    <recommendedName>
        <fullName evidence="3">SWIM-type domain-containing protein</fullName>
    </recommendedName>
</protein>
<dbReference type="RefSeq" id="XP_009539913.1">
    <property type="nucleotide sequence ID" value="XM_009541618.1"/>
</dbReference>
<name>G5AIL2_PHYSP</name>
<dbReference type="GO" id="GO:0008270">
    <property type="term" value="F:zinc ion binding"/>
    <property type="evidence" value="ECO:0007669"/>
    <property type="project" value="UniProtKB-KW"/>
</dbReference>
<evidence type="ECO:0000313" key="4">
    <source>
        <dbReference type="EMBL" id="EGZ04622.1"/>
    </source>
</evidence>
<dbReference type="PROSITE" id="PS50966">
    <property type="entry name" value="ZF_SWIM"/>
    <property type="match status" value="1"/>
</dbReference>
<dbReference type="InParanoid" id="G5AIL2"/>